<dbReference type="Gene3D" id="1.10.260.100">
    <property type="match status" value="2"/>
</dbReference>
<keyword evidence="5" id="KW-1185">Reference proteome</keyword>
<dbReference type="OMA" id="ELMSEYM"/>
<dbReference type="InterPro" id="IPR006636">
    <property type="entry name" value="STI1_HS-bd"/>
</dbReference>
<evidence type="ECO:0000313" key="4">
    <source>
        <dbReference type="EnsemblMetazoa" id="XP_030851378"/>
    </source>
</evidence>
<dbReference type="AlphaFoldDB" id="A0A7M7PHY1"/>
<feature type="region of interest" description="Disordered" evidence="2">
    <location>
        <begin position="22"/>
        <end position="156"/>
    </location>
</feature>
<dbReference type="OrthoDB" id="71407at2759"/>
<feature type="compositionally biased region" description="Low complexity" evidence="2">
    <location>
        <begin position="32"/>
        <end position="52"/>
    </location>
</feature>
<name>A0A7M7PHY1_STRPU</name>
<accession>A0A7M7PHY1</accession>
<dbReference type="RefSeq" id="XP_030851378.1">
    <property type="nucleotide sequence ID" value="XM_030995518.1"/>
</dbReference>
<sequence length="355" mass="38354">MDDEDVPPLEDMSELLKQAQQLQGIKERKGLAASSSSSSSSSASSSSPSSSPHGRIKPEDKPKVRVTQGDTKQGDKSKTPPTKTNKPASQKPNSFGGLKKGFLFGSAPKSSSKASSQTSEQRPLKEPSTKGQIAASRDRLEDIPLIKPQGDGAQNGAQRIQEVQDALKASAPLLENKDWVNDDLLSKLEKHPRLASQLSDPRFSQAMSMFQSNPQGAMKYFQDNPEIQSFFQDFCGILGDHFSTLSPSSALPPTSTAPKVSPVQEVKVHDSPGADMAVSSSTNPKQATATDEAKMKEIMADPDVVKAFGHPQTPLLFEALQTNPDLAQRMMRTADAEFRQHVQTLVKKGLLGFAR</sequence>
<reference evidence="4" key="2">
    <citation type="submission" date="2021-01" db="UniProtKB">
        <authorList>
            <consortium name="EnsemblMetazoa"/>
        </authorList>
    </citation>
    <scope>IDENTIFICATION</scope>
</reference>
<dbReference type="InParanoid" id="A0A7M7PHY1"/>
<protein>
    <recommendedName>
        <fullName evidence="3">STI1 domain-containing protein</fullName>
    </recommendedName>
</protein>
<reference evidence="5" key="1">
    <citation type="submission" date="2015-02" db="EMBL/GenBank/DDBJ databases">
        <title>Genome sequencing for Strongylocentrotus purpuratus.</title>
        <authorList>
            <person name="Murali S."/>
            <person name="Liu Y."/>
            <person name="Vee V."/>
            <person name="English A."/>
            <person name="Wang M."/>
            <person name="Skinner E."/>
            <person name="Han Y."/>
            <person name="Muzny D.M."/>
            <person name="Worley K.C."/>
            <person name="Gibbs R.A."/>
        </authorList>
    </citation>
    <scope>NUCLEOTIDE SEQUENCE</scope>
</reference>
<dbReference type="Pfam" id="PF17830">
    <property type="entry name" value="STI1-HOP_DP"/>
    <property type="match status" value="1"/>
</dbReference>
<dbReference type="EnsemblMetazoa" id="XM_030995518">
    <property type="protein sequence ID" value="XP_030851378"/>
    <property type="gene ID" value="LOC105446824"/>
</dbReference>
<proteinExistence type="predicted"/>
<evidence type="ECO:0000256" key="1">
    <source>
        <dbReference type="ARBA" id="ARBA00022737"/>
    </source>
</evidence>
<dbReference type="Proteomes" id="UP000007110">
    <property type="component" value="Unassembled WGS sequence"/>
</dbReference>
<dbReference type="GeneID" id="105446824"/>
<feature type="domain" description="STI1" evidence="3">
    <location>
        <begin position="301"/>
        <end position="342"/>
    </location>
</feature>
<evidence type="ECO:0000313" key="5">
    <source>
        <dbReference type="Proteomes" id="UP000007110"/>
    </source>
</evidence>
<keyword evidence="1" id="KW-0677">Repeat</keyword>
<feature type="domain" description="STI1" evidence="3">
    <location>
        <begin position="191"/>
        <end position="231"/>
    </location>
</feature>
<dbReference type="SMART" id="SM00727">
    <property type="entry name" value="STI1"/>
    <property type="match status" value="2"/>
</dbReference>
<dbReference type="InterPro" id="IPR041243">
    <property type="entry name" value="STI1/HOP_DP"/>
</dbReference>
<evidence type="ECO:0000259" key="3">
    <source>
        <dbReference type="SMART" id="SM00727"/>
    </source>
</evidence>
<evidence type="ECO:0000256" key="2">
    <source>
        <dbReference type="SAM" id="MobiDB-lite"/>
    </source>
</evidence>
<dbReference type="KEGG" id="spu:105446824"/>
<organism evidence="4 5">
    <name type="scientific">Strongylocentrotus purpuratus</name>
    <name type="common">Purple sea urchin</name>
    <dbReference type="NCBI Taxonomy" id="7668"/>
    <lineage>
        <taxon>Eukaryota</taxon>
        <taxon>Metazoa</taxon>
        <taxon>Echinodermata</taxon>
        <taxon>Eleutherozoa</taxon>
        <taxon>Echinozoa</taxon>
        <taxon>Echinoidea</taxon>
        <taxon>Euechinoidea</taxon>
        <taxon>Echinacea</taxon>
        <taxon>Camarodonta</taxon>
        <taxon>Echinidea</taxon>
        <taxon>Strongylocentrotidae</taxon>
        <taxon>Strongylocentrotus</taxon>
    </lineage>
</organism>
<feature type="compositionally biased region" description="Low complexity" evidence="2">
    <location>
        <begin position="95"/>
        <end position="116"/>
    </location>
</feature>